<reference evidence="2" key="1">
    <citation type="journal article" date="2015" name="Nat. Genet.">
        <title>The genome and transcriptome of the zoonotic hookworm Ancylostoma ceylanicum identify infection-specific gene families.</title>
        <authorList>
            <person name="Schwarz E.M."/>
            <person name="Hu Y."/>
            <person name="Antoshechkin I."/>
            <person name="Miller M.M."/>
            <person name="Sternberg P.W."/>
            <person name="Aroian R.V."/>
        </authorList>
    </citation>
    <scope>NUCLEOTIDE SEQUENCE</scope>
    <source>
        <strain evidence="2">HY135</strain>
    </source>
</reference>
<organism evidence="1 2">
    <name type="scientific">Ancylostoma ceylanicum</name>
    <dbReference type="NCBI Taxonomy" id="53326"/>
    <lineage>
        <taxon>Eukaryota</taxon>
        <taxon>Metazoa</taxon>
        <taxon>Ecdysozoa</taxon>
        <taxon>Nematoda</taxon>
        <taxon>Chromadorea</taxon>
        <taxon>Rhabditida</taxon>
        <taxon>Rhabditina</taxon>
        <taxon>Rhabditomorpha</taxon>
        <taxon>Strongyloidea</taxon>
        <taxon>Ancylostomatidae</taxon>
        <taxon>Ancylostomatinae</taxon>
        <taxon>Ancylostoma</taxon>
    </lineage>
</organism>
<accession>A0A016SMJ7</accession>
<gene>
    <name evidence="1" type="primary">Acey_s0201.g1747</name>
    <name evidence="1" type="ORF">Y032_0201g1747</name>
</gene>
<dbReference type="EMBL" id="JARK01001537">
    <property type="protein sequence ID" value="EYB91865.1"/>
    <property type="molecule type" value="Genomic_DNA"/>
</dbReference>
<evidence type="ECO:0000313" key="2">
    <source>
        <dbReference type="Proteomes" id="UP000024635"/>
    </source>
</evidence>
<protein>
    <submittedName>
        <fullName evidence="1">Uncharacterized protein</fullName>
    </submittedName>
</protein>
<comment type="caution">
    <text evidence="1">The sequence shown here is derived from an EMBL/GenBank/DDBJ whole genome shotgun (WGS) entry which is preliminary data.</text>
</comment>
<name>A0A016SMJ7_9BILA</name>
<sequence length="77" mass="8940">MRLCIPNVLCTKHYIRVIRVWCDSLYRFRPANKLHPSTHLPTAAVFNSYHGDYVAHLRHNISGASKNNNIILKIEKI</sequence>
<dbReference type="Proteomes" id="UP000024635">
    <property type="component" value="Unassembled WGS sequence"/>
</dbReference>
<dbReference type="AlphaFoldDB" id="A0A016SMJ7"/>
<keyword evidence="2" id="KW-1185">Reference proteome</keyword>
<evidence type="ECO:0000313" key="1">
    <source>
        <dbReference type="EMBL" id="EYB91865.1"/>
    </source>
</evidence>
<proteinExistence type="predicted"/>